<sequence length="540" mass="61203">MKTDLNFLLECLKFQMNNPDSQKETLEAVCCICQDNNDACDYFREIGGLMFLNNLATSSTHSVLKEASFYSLAVIAESNVYCQQTLCTSALFEDVRTNLLDEQSSINLKRMCVFIFLNLVSNNKTGQSLARESGCIDILLLLFRKLLACNVDLTNGNINPQYLLWSSVCSTLCACVNNPQNGKISLYMRSSFPDSSAFPQGIERLQQSLEHEIARPIFSLIGLTVANSRFAQDYFASIGGLDILADVLSRLVKGLDSKLAIAVTKTLDACVTENTKLVHCLSKRNVLSSLMSLLSCETLEAEDKFSIVLTVGHLTEDCEANQYELLRSNGLPLMIQALAESQDDELHKAATFVLQNCRCITEMLSQNLNEHVPNVNPCFALSHNNQKTKSLDEYWRKAVEIFHRIQNLQQEHDEEISSIPVTERSLQCSGCLVTGHVMNSRNCSKILLGCPSLCDRHRVILRAEERYREEYRKLLYGTRDATPQKRRTRKDFTQEEITNLLDGVEKFGHNWNAILWSYPFQKNRRNVDLAKKYKRLKGQH</sequence>
<gene>
    <name evidence="2" type="ORF">GDO78_003503</name>
</gene>
<comment type="caution">
    <text evidence="2">The sequence shown here is derived from an EMBL/GenBank/DDBJ whole genome shotgun (WGS) entry which is preliminary data.</text>
</comment>
<dbReference type="Proteomes" id="UP000770717">
    <property type="component" value="Unassembled WGS sequence"/>
</dbReference>
<dbReference type="PANTHER" id="PTHR14014:SF0">
    <property type="entry name" value="TELOMERE REPEATS-BINDING BOUQUET FORMATION PROTEIN 1"/>
    <property type="match status" value="1"/>
</dbReference>
<dbReference type="GO" id="GO:0070197">
    <property type="term" value="P:meiotic attachment of telomere to nuclear envelope"/>
    <property type="evidence" value="ECO:0007669"/>
    <property type="project" value="InterPro"/>
</dbReference>
<accession>A0A8J6JZ39</accession>
<dbReference type="SUPFAM" id="SSF46689">
    <property type="entry name" value="Homeodomain-like"/>
    <property type="match status" value="1"/>
</dbReference>
<feature type="domain" description="Myb-like" evidence="1">
    <location>
        <begin position="488"/>
        <end position="539"/>
    </location>
</feature>
<dbReference type="EMBL" id="WNTK01000012">
    <property type="protein sequence ID" value="KAG9475083.1"/>
    <property type="molecule type" value="Genomic_DNA"/>
</dbReference>
<dbReference type="AlphaFoldDB" id="A0A8J6JZ39"/>
<dbReference type="PANTHER" id="PTHR14014">
    <property type="entry name" value="TELOMERE REPEATS-BINDING BOUQUET FORMATION PROTEIN 1"/>
    <property type="match status" value="1"/>
</dbReference>
<dbReference type="InterPro" id="IPR011989">
    <property type="entry name" value="ARM-like"/>
</dbReference>
<dbReference type="InterPro" id="IPR042359">
    <property type="entry name" value="TERB1"/>
</dbReference>
<name>A0A8J6JZ39_ELECQ</name>
<dbReference type="InterPro" id="IPR009057">
    <property type="entry name" value="Homeodomain-like_sf"/>
</dbReference>
<dbReference type="OrthoDB" id="608866at2759"/>
<evidence type="ECO:0000259" key="1">
    <source>
        <dbReference type="SMART" id="SM00717"/>
    </source>
</evidence>
<keyword evidence="3" id="KW-1185">Reference proteome</keyword>
<reference evidence="2" key="1">
    <citation type="thesis" date="2020" institute="ProQuest LLC" country="789 East Eisenhower Parkway, Ann Arbor, MI, USA">
        <title>Comparative Genomics and Chromosome Evolution.</title>
        <authorList>
            <person name="Mudd A.B."/>
        </authorList>
    </citation>
    <scope>NUCLEOTIDE SEQUENCE</scope>
    <source>
        <strain evidence="2">HN-11 Male</strain>
        <tissue evidence="2">Kidney and liver</tissue>
    </source>
</reference>
<proteinExistence type="predicted"/>
<evidence type="ECO:0000313" key="3">
    <source>
        <dbReference type="Proteomes" id="UP000770717"/>
    </source>
</evidence>
<dbReference type="GO" id="GO:0007129">
    <property type="term" value="P:homologous chromosome pairing at meiosis"/>
    <property type="evidence" value="ECO:0007669"/>
    <property type="project" value="TreeGrafter"/>
</dbReference>
<dbReference type="Gene3D" id="1.10.10.60">
    <property type="entry name" value="Homeodomain-like"/>
    <property type="match status" value="1"/>
</dbReference>
<evidence type="ECO:0000313" key="2">
    <source>
        <dbReference type="EMBL" id="KAG9475083.1"/>
    </source>
</evidence>
<dbReference type="Gene3D" id="1.25.10.10">
    <property type="entry name" value="Leucine-rich Repeat Variant"/>
    <property type="match status" value="1"/>
</dbReference>
<organism evidence="2 3">
    <name type="scientific">Eleutherodactylus coqui</name>
    <name type="common">Puerto Rican coqui</name>
    <dbReference type="NCBI Taxonomy" id="57060"/>
    <lineage>
        <taxon>Eukaryota</taxon>
        <taxon>Metazoa</taxon>
        <taxon>Chordata</taxon>
        <taxon>Craniata</taxon>
        <taxon>Vertebrata</taxon>
        <taxon>Euteleostomi</taxon>
        <taxon>Amphibia</taxon>
        <taxon>Batrachia</taxon>
        <taxon>Anura</taxon>
        <taxon>Neobatrachia</taxon>
        <taxon>Hyloidea</taxon>
        <taxon>Eleutherodactylidae</taxon>
        <taxon>Eleutherodactylinae</taxon>
        <taxon>Eleutherodactylus</taxon>
        <taxon>Eleutherodactylus</taxon>
    </lineage>
</organism>
<dbReference type="SUPFAM" id="SSF48371">
    <property type="entry name" value="ARM repeat"/>
    <property type="match status" value="1"/>
</dbReference>
<dbReference type="SMART" id="SM00717">
    <property type="entry name" value="SANT"/>
    <property type="match status" value="1"/>
</dbReference>
<protein>
    <recommendedName>
        <fullName evidence="1">Myb-like domain-containing protein</fullName>
    </recommendedName>
</protein>
<dbReference type="InterPro" id="IPR016024">
    <property type="entry name" value="ARM-type_fold"/>
</dbReference>
<dbReference type="InterPro" id="IPR001005">
    <property type="entry name" value="SANT/Myb"/>
</dbReference>